<reference evidence="3" key="1">
    <citation type="submission" date="2022-11" db="EMBL/GenBank/DDBJ databases">
        <title>Parathalassolutuus dongxingensis gen. nov., sp. nov., a novel member of family Oceanospirillaceae isolated from a coastal shrimp pond in Guangxi, China.</title>
        <authorList>
            <person name="Chen H."/>
        </authorList>
    </citation>
    <scope>NUCLEOTIDE SEQUENCE</scope>
    <source>
        <strain evidence="3">G-43</strain>
    </source>
</reference>
<feature type="compositionally biased region" description="Gly residues" evidence="1">
    <location>
        <begin position="555"/>
        <end position="566"/>
    </location>
</feature>
<protein>
    <submittedName>
        <fullName evidence="3">Immune inhibitor A</fullName>
    </submittedName>
</protein>
<keyword evidence="4" id="KW-1185">Reference proteome</keyword>
<accession>A0A9X3EAS6</accession>
<feature type="region of interest" description="Disordered" evidence="1">
    <location>
        <begin position="543"/>
        <end position="566"/>
    </location>
</feature>
<dbReference type="PANTHER" id="PTHR41775">
    <property type="entry name" value="SECRETED PROTEIN-RELATED"/>
    <property type="match status" value="1"/>
</dbReference>
<feature type="domain" description="EF-hand" evidence="2">
    <location>
        <begin position="132"/>
        <end position="167"/>
    </location>
</feature>
<dbReference type="InterPro" id="IPR002048">
    <property type="entry name" value="EF_hand_dom"/>
</dbReference>
<dbReference type="GO" id="GO:0005509">
    <property type="term" value="F:calcium ion binding"/>
    <property type="evidence" value="ECO:0007669"/>
    <property type="project" value="InterPro"/>
</dbReference>
<dbReference type="PROSITE" id="PS50222">
    <property type="entry name" value="EF_HAND_2"/>
    <property type="match status" value="1"/>
</dbReference>
<dbReference type="Pfam" id="PF05547">
    <property type="entry name" value="Peptidase_M6"/>
    <property type="match status" value="1"/>
</dbReference>
<organism evidence="3 4">
    <name type="scientific">Parathalassolituus penaei</name>
    <dbReference type="NCBI Taxonomy" id="2997323"/>
    <lineage>
        <taxon>Bacteria</taxon>
        <taxon>Pseudomonadati</taxon>
        <taxon>Pseudomonadota</taxon>
        <taxon>Gammaproteobacteria</taxon>
        <taxon>Oceanospirillales</taxon>
        <taxon>Oceanospirillaceae</taxon>
        <taxon>Parathalassolituus</taxon>
    </lineage>
</organism>
<dbReference type="EMBL" id="JAPNOA010000005">
    <property type="protein sequence ID" value="MCY0963731.1"/>
    <property type="molecule type" value="Genomic_DNA"/>
</dbReference>
<dbReference type="InterPro" id="IPR018247">
    <property type="entry name" value="EF_Hand_1_Ca_BS"/>
</dbReference>
<evidence type="ECO:0000313" key="4">
    <source>
        <dbReference type="Proteomes" id="UP001150830"/>
    </source>
</evidence>
<evidence type="ECO:0000256" key="1">
    <source>
        <dbReference type="SAM" id="MobiDB-lite"/>
    </source>
</evidence>
<dbReference type="AlphaFoldDB" id="A0A9X3EAS6"/>
<dbReference type="Proteomes" id="UP001150830">
    <property type="component" value="Unassembled WGS sequence"/>
</dbReference>
<sequence>MPVILVRLFTVCMAVVVLAPGTSFALEEAGRREYRYGGGPFEQPLLVVRVGFGDILPAYSDAEVGDLFFGSGNSVRDFYLNSSEQNFRITPADGIADGGIVDIVLPYPHPDFGRSAGSGNSRNLMVDVLGALDEAGYGEAFGQYDRNHDGWLDGNELALVVFLAGYEQAVAGGLSPHPNIWAHQGLLASGTVGAIHMTTYVMAGELHNDHLATIGLLCHELGHLLLGLPDLIPEYGIAEGVGRRGLMALGGWNGSSAGETPSALLGWSREVTSIPAAPGVRRIDLDPYRHGRYLLLESRPHPVTGLPEAVLLDVNGSAGLSRFDNVILPLDNSNPIITLTSGTAVTSLASVSSNDNSQTLATLNWSGEVLTSFEESSVVGGFVGDGNIPADSGWIPRFSGEQWLQIVELDVSNRWQWLDGIDLLVIEEGSIDVELRDPDSGVLLAHATVSQAAPGWKRMLFDYPVEVPIASAVAVIVSSQEGSAVLGSRLADGFADNNWRGEGDAWLTADRHLMMALLVRATISTPIAAPDAEPIVDSVTTDVSAAPASGSSSGNSGGESGGSGGGSGGGFLEPWWLVPGFWMWRRLRKAEHQGRAGRRAI</sequence>
<name>A0A9X3EAS6_9GAMM</name>
<dbReference type="InterPro" id="IPR008757">
    <property type="entry name" value="Peptidase_M6-like_domain"/>
</dbReference>
<dbReference type="PROSITE" id="PS00018">
    <property type="entry name" value="EF_HAND_1"/>
    <property type="match status" value="1"/>
</dbReference>
<dbReference type="RefSeq" id="WP_283171951.1">
    <property type="nucleotide sequence ID" value="NZ_JAPNOA010000005.1"/>
</dbReference>
<evidence type="ECO:0000259" key="2">
    <source>
        <dbReference type="PROSITE" id="PS50222"/>
    </source>
</evidence>
<evidence type="ECO:0000313" key="3">
    <source>
        <dbReference type="EMBL" id="MCY0963731.1"/>
    </source>
</evidence>
<dbReference type="GO" id="GO:0008233">
    <property type="term" value="F:peptidase activity"/>
    <property type="evidence" value="ECO:0007669"/>
    <property type="project" value="InterPro"/>
</dbReference>
<dbReference type="PANTHER" id="PTHR41775:SF1">
    <property type="entry name" value="PEPTIDASE M6-LIKE DOMAIN-CONTAINING PROTEIN"/>
    <property type="match status" value="1"/>
</dbReference>
<comment type="caution">
    <text evidence="3">The sequence shown here is derived from an EMBL/GenBank/DDBJ whole genome shotgun (WGS) entry which is preliminary data.</text>
</comment>
<dbReference type="GO" id="GO:0006508">
    <property type="term" value="P:proteolysis"/>
    <property type="evidence" value="ECO:0007669"/>
    <property type="project" value="InterPro"/>
</dbReference>
<gene>
    <name evidence="3" type="ORF">OUO13_00840</name>
</gene>
<proteinExistence type="predicted"/>